<proteinExistence type="predicted"/>
<evidence type="ECO:0000256" key="1">
    <source>
        <dbReference type="SAM" id="SignalP"/>
    </source>
</evidence>
<gene>
    <name evidence="2" type="ORF">ABC969_10360</name>
</gene>
<keyword evidence="3" id="KW-1185">Reference proteome</keyword>
<feature type="signal peptide" evidence="1">
    <location>
        <begin position="1"/>
        <end position="20"/>
    </location>
</feature>
<keyword evidence="1" id="KW-0732">Signal</keyword>
<protein>
    <submittedName>
        <fullName evidence="2">Uncharacterized protein</fullName>
    </submittedName>
</protein>
<feature type="chain" id="PRO_5047142816" evidence="1">
    <location>
        <begin position="21"/>
        <end position="176"/>
    </location>
</feature>
<dbReference type="RefSeq" id="WP_345864741.1">
    <property type="nucleotide sequence ID" value="NZ_JBDIMF010000004.1"/>
</dbReference>
<evidence type="ECO:0000313" key="3">
    <source>
        <dbReference type="Proteomes" id="UP001404104"/>
    </source>
</evidence>
<dbReference type="EMBL" id="JBDIMF010000004">
    <property type="protein sequence ID" value="MEN2786821.1"/>
    <property type="molecule type" value="Genomic_DNA"/>
</dbReference>
<organism evidence="2 3">
    <name type="scientific">Sphingomonas qilianensis</name>
    <dbReference type="NCBI Taxonomy" id="1736690"/>
    <lineage>
        <taxon>Bacteria</taxon>
        <taxon>Pseudomonadati</taxon>
        <taxon>Pseudomonadota</taxon>
        <taxon>Alphaproteobacteria</taxon>
        <taxon>Sphingomonadales</taxon>
        <taxon>Sphingomonadaceae</taxon>
        <taxon>Sphingomonas</taxon>
    </lineage>
</organism>
<dbReference type="Proteomes" id="UP001404104">
    <property type="component" value="Unassembled WGS sequence"/>
</dbReference>
<evidence type="ECO:0000313" key="2">
    <source>
        <dbReference type="EMBL" id="MEN2786821.1"/>
    </source>
</evidence>
<name>A0ABU9XU09_9SPHN</name>
<reference evidence="2 3" key="1">
    <citation type="submission" date="2024-05" db="EMBL/GenBank/DDBJ databases">
        <authorList>
            <person name="Liu Q."/>
            <person name="Xin Y.-H."/>
        </authorList>
    </citation>
    <scope>NUCLEOTIDE SEQUENCE [LARGE SCALE GENOMIC DNA]</scope>
    <source>
        <strain evidence="2 3">CGMCC 1.15349</strain>
    </source>
</reference>
<comment type="caution">
    <text evidence="2">The sequence shown here is derived from an EMBL/GenBank/DDBJ whole genome shotgun (WGS) entry which is preliminary data.</text>
</comment>
<accession>A0ABU9XU09</accession>
<sequence length="176" mass="19049">MHKRTALITTTLLCCSSAVAAQTRSSDGVLQSFTSCRAIETAAARLECFDKAAAALEGAVRAKEITIVDRQEVRQARRSLFGFAIPRIGLFDGGRDDKDAKEAEFAELNTTVVSARATANGRVELRLAEGAAVWVTTDPVPFPPRPGAKVRIRRGALGNYFIAIDGQRSVRGMRVR</sequence>